<feature type="transmembrane region" description="Helical" evidence="10">
    <location>
        <begin position="80"/>
        <end position="99"/>
    </location>
</feature>
<evidence type="ECO:0000256" key="4">
    <source>
        <dbReference type="ARBA" id="ARBA00022741"/>
    </source>
</evidence>
<dbReference type="NCBIfam" id="TIGR01647">
    <property type="entry name" value="ATPase-IIIA_H"/>
    <property type="match status" value="1"/>
</dbReference>
<feature type="transmembrane region" description="Helical" evidence="10">
    <location>
        <begin position="283"/>
        <end position="305"/>
    </location>
</feature>
<dbReference type="InterPro" id="IPR044492">
    <property type="entry name" value="P_typ_ATPase_HD_dom"/>
</dbReference>
<evidence type="ECO:0000256" key="2">
    <source>
        <dbReference type="ARBA" id="ARBA00008804"/>
    </source>
</evidence>
<dbReference type="Pfam" id="PF00702">
    <property type="entry name" value="Hydrolase"/>
    <property type="match status" value="1"/>
</dbReference>
<evidence type="ECO:0000256" key="6">
    <source>
        <dbReference type="ARBA" id="ARBA00022967"/>
    </source>
</evidence>
<evidence type="ECO:0000313" key="14">
    <source>
        <dbReference type="Proteomes" id="UP001491310"/>
    </source>
</evidence>
<evidence type="ECO:0000256" key="1">
    <source>
        <dbReference type="ARBA" id="ARBA00004141"/>
    </source>
</evidence>
<dbReference type="Gene3D" id="2.70.150.10">
    <property type="entry name" value="Calcium-transporting ATPase, cytoplasmic transduction domain A"/>
    <property type="match status" value="1"/>
</dbReference>
<feature type="transmembrane region" description="Helical" evidence="10">
    <location>
        <begin position="654"/>
        <end position="676"/>
    </location>
</feature>
<proteinExistence type="inferred from homology"/>
<dbReference type="InterPro" id="IPR004014">
    <property type="entry name" value="ATPase_P-typ_cation-transptr_N"/>
</dbReference>
<keyword evidence="10" id="KW-0813">Transport</keyword>
<dbReference type="InterPro" id="IPR023214">
    <property type="entry name" value="HAD_sf"/>
</dbReference>
<evidence type="ECO:0000256" key="8">
    <source>
        <dbReference type="ARBA" id="ARBA00023136"/>
    </source>
</evidence>
<dbReference type="PRINTS" id="PR00120">
    <property type="entry name" value="HATPASE"/>
</dbReference>
<comment type="catalytic activity">
    <reaction evidence="9 10">
        <text>ATP + H2O + H(+)(in) = ADP + phosphate + 2 H(+)(out)</text>
        <dbReference type="Rhea" id="RHEA:20852"/>
        <dbReference type="ChEBI" id="CHEBI:15377"/>
        <dbReference type="ChEBI" id="CHEBI:15378"/>
        <dbReference type="ChEBI" id="CHEBI:30616"/>
        <dbReference type="ChEBI" id="CHEBI:43474"/>
        <dbReference type="ChEBI" id="CHEBI:456216"/>
        <dbReference type="EC" id="7.1.2.1"/>
    </reaction>
</comment>
<dbReference type="SMART" id="SM00831">
    <property type="entry name" value="Cation_ATPase_N"/>
    <property type="match status" value="1"/>
</dbReference>
<feature type="compositionally biased region" description="Basic and acidic residues" evidence="11">
    <location>
        <begin position="1001"/>
        <end position="1015"/>
    </location>
</feature>
<dbReference type="SUPFAM" id="SSF56784">
    <property type="entry name" value="HAD-like"/>
    <property type="match status" value="1"/>
</dbReference>
<dbReference type="SFLD" id="SFLDS00003">
    <property type="entry name" value="Haloacid_Dehalogenase"/>
    <property type="match status" value="1"/>
</dbReference>
<keyword evidence="8 10" id="KW-0472">Membrane</keyword>
<dbReference type="InterPro" id="IPR018303">
    <property type="entry name" value="ATPase_P-typ_P_site"/>
</dbReference>
<feature type="transmembrane region" description="Helical" evidence="10">
    <location>
        <begin position="804"/>
        <end position="824"/>
    </location>
</feature>
<feature type="region of interest" description="Disordered" evidence="11">
    <location>
        <begin position="14"/>
        <end position="54"/>
    </location>
</feature>
<keyword evidence="5 10" id="KW-0067">ATP-binding</keyword>
<dbReference type="SFLD" id="SFLDG00002">
    <property type="entry name" value="C1.7:_P-type_atpase_like"/>
    <property type="match status" value="1"/>
</dbReference>
<keyword evidence="3 10" id="KW-0812">Transmembrane</keyword>
<evidence type="ECO:0000256" key="9">
    <source>
        <dbReference type="ARBA" id="ARBA00048122"/>
    </source>
</evidence>
<name>A0ABR2YI87_9CHLO</name>
<comment type="similarity">
    <text evidence="2 10">Belongs to the cation transport ATPase (P-type) (TC 3.A.3) family. Type IIIA subfamily.</text>
</comment>
<dbReference type="Pfam" id="PF00690">
    <property type="entry name" value="Cation_ATPase_N"/>
    <property type="match status" value="1"/>
</dbReference>
<gene>
    <name evidence="13" type="ORF">WJX75_006803</name>
</gene>
<keyword evidence="10" id="KW-0406">Ion transport</keyword>
<comment type="subcellular location">
    <subcellularLocation>
        <location evidence="10">Cell membrane</location>
        <topology evidence="10">Multi-pass membrane protein</topology>
    </subcellularLocation>
    <subcellularLocation>
        <location evidence="1">Membrane</location>
        <topology evidence="1">Multi-pass membrane protein</topology>
    </subcellularLocation>
</comment>
<organism evidence="13 14">
    <name type="scientific">Coccomyxa subellipsoidea</name>
    <dbReference type="NCBI Taxonomy" id="248742"/>
    <lineage>
        <taxon>Eukaryota</taxon>
        <taxon>Viridiplantae</taxon>
        <taxon>Chlorophyta</taxon>
        <taxon>core chlorophytes</taxon>
        <taxon>Trebouxiophyceae</taxon>
        <taxon>Trebouxiophyceae incertae sedis</taxon>
        <taxon>Coccomyxaceae</taxon>
        <taxon>Coccomyxa</taxon>
    </lineage>
</organism>
<sequence length="1015" mass="111040">MFWGIYIQARMWEPQKADGPDEDSSGLQATNGHSGRNGQPSEDSLQPTDSHPGGLTSAEAEQLLQVYGKNELEEKTTSKLIIFLKLLVMPMPIMIWLAVIVEAAIGNWVDMIILLFIQFVNAGIGWYETTKASDAVKALKASLKPQATVCRDGHWQVVDGATLVPGDLVLLGSGAHIPADCRVKEGTIDVDQSALTGESLPVTLRAGDAAQMGATVVRGETHATVEQTGKNTFFGRTATLLQSVENLGNLQRILMRVVIVLLVLSVLLCTIALIYLLVRGEGFRHALGFIVVLLVASIPIAIEIVSTTTLALGSRQLAAQGAIVTRLTAIEEMAGMTLLCSDKTGTLTLNQMVIQEDCPLYSEGEERHSVLQAAAMAAKWWEPPRDALDSMVLKAAALHELDGYTHLDFTPFDPALKRTEATVRAPDGSSFKVTKGAAHAVLSLIQTNTEVINSSVHQKVQEFGQRGIRCMAVARTDSQGEWHMLGLLTFLDPPRPDTRSTLETALHHGVQTRMITGDNMLIARETARALGMGTDIRTPEGLPSMTEDGRMPPHLGRDYAHVILPADGFAQVYPEHKYLIVEALRQLGYSVGMTGDGVNDAPALKRADVGIAVSGATDAARASADIVLTEPGLSTIVDAIVIARRIFRRISNFLNYRIAATLQLLLFFFIAVFAFAPHDYNPRWPSFFQLPVLMLMLITLLNDGTLISIGYDNVVPNPRPDRWNLRVIFTIASVLGSVACLSSLLLLWACLESGHKGSLFRRIHLPPIPYAKIITMLYLKVSISDFLTLFSSRTTGFFWTSPPAPLLTGAAIFSLALSTLLACVWPNVVTDRNVPVRGLCRGGYKAWPVWVWLYCLVWWLIQDTLKVLTYKLLFAFDIFEIKSGSRTGKAGKQPCEDRLLAVHVTPEAETELTRYTHAGVQHEVEAGLDDLRAAYAELHQQLDSGTRPPEEKERLSQHFQQVRHAASSLERVAGAMARQAAADHPGRDDGVRFTVGPVDGRASRDGQGDSRRRSL</sequence>
<evidence type="ECO:0000256" key="11">
    <source>
        <dbReference type="SAM" id="MobiDB-lite"/>
    </source>
</evidence>
<dbReference type="InterPro" id="IPR036412">
    <property type="entry name" value="HAD-like_sf"/>
</dbReference>
<dbReference type="InterPro" id="IPR006534">
    <property type="entry name" value="P-type_ATPase_IIIA"/>
</dbReference>
<dbReference type="InterPro" id="IPR023299">
    <property type="entry name" value="ATPase_P-typ_cyto_dom_N"/>
</dbReference>
<dbReference type="SUPFAM" id="SSF81665">
    <property type="entry name" value="Calcium ATPase, transmembrane domain M"/>
    <property type="match status" value="1"/>
</dbReference>
<feature type="transmembrane region" description="Helical" evidence="10">
    <location>
        <begin position="844"/>
        <end position="861"/>
    </location>
</feature>
<evidence type="ECO:0000259" key="12">
    <source>
        <dbReference type="SMART" id="SM00831"/>
    </source>
</evidence>
<keyword evidence="10" id="KW-0460">Magnesium</keyword>
<dbReference type="Gene3D" id="3.40.50.1000">
    <property type="entry name" value="HAD superfamily/HAD-like"/>
    <property type="match status" value="1"/>
</dbReference>
<evidence type="ECO:0000256" key="10">
    <source>
        <dbReference type="RuleBase" id="RU362083"/>
    </source>
</evidence>
<dbReference type="Proteomes" id="UP001491310">
    <property type="component" value="Unassembled WGS sequence"/>
</dbReference>
<dbReference type="Pfam" id="PF00122">
    <property type="entry name" value="E1-E2_ATPase"/>
    <property type="match status" value="1"/>
</dbReference>
<feature type="transmembrane region" description="Helical" evidence="10">
    <location>
        <begin position="688"/>
        <end position="711"/>
    </location>
</feature>
<dbReference type="NCBIfam" id="TIGR01494">
    <property type="entry name" value="ATPase_P-type"/>
    <property type="match status" value="2"/>
</dbReference>
<keyword evidence="10" id="KW-0375">Hydrogen ion transport</keyword>
<feature type="transmembrane region" description="Helical" evidence="10">
    <location>
        <begin position="723"/>
        <end position="749"/>
    </location>
</feature>
<accession>A0ABR2YI87</accession>
<dbReference type="Gene3D" id="1.20.1110.10">
    <property type="entry name" value="Calcium-transporting ATPase, transmembrane domain"/>
    <property type="match status" value="1"/>
</dbReference>
<feature type="transmembrane region" description="Helical" evidence="10">
    <location>
        <begin position="105"/>
        <end position="127"/>
    </location>
</feature>
<keyword evidence="6 10" id="KW-1278">Translocase</keyword>
<evidence type="ECO:0000256" key="5">
    <source>
        <dbReference type="ARBA" id="ARBA00022840"/>
    </source>
</evidence>
<dbReference type="CDD" id="cd02076">
    <property type="entry name" value="P-type_ATPase_H"/>
    <property type="match status" value="1"/>
</dbReference>
<dbReference type="SFLD" id="SFLDF00027">
    <property type="entry name" value="p-type_atpase"/>
    <property type="match status" value="1"/>
</dbReference>
<protein>
    <recommendedName>
        <fullName evidence="10">Plasma membrane ATPase</fullName>
        <ecNumber evidence="10">7.1.2.1</ecNumber>
    </recommendedName>
</protein>
<feature type="compositionally biased region" description="Polar residues" evidence="11">
    <location>
        <begin position="25"/>
        <end position="49"/>
    </location>
</feature>
<keyword evidence="14" id="KW-1185">Reference proteome</keyword>
<evidence type="ECO:0000256" key="7">
    <source>
        <dbReference type="ARBA" id="ARBA00022989"/>
    </source>
</evidence>
<evidence type="ECO:0000313" key="13">
    <source>
        <dbReference type="EMBL" id="KAK9905815.1"/>
    </source>
</evidence>
<dbReference type="InterPro" id="IPR001757">
    <property type="entry name" value="P_typ_ATPase"/>
</dbReference>
<keyword evidence="7 10" id="KW-1133">Transmembrane helix</keyword>
<dbReference type="PRINTS" id="PR00119">
    <property type="entry name" value="CATATPASE"/>
</dbReference>
<dbReference type="InterPro" id="IPR023298">
    <property type="entry name" value="ATPase_P-typ_TM_dom_sf"/>
</dbReference>
<dbReference type="EMBL" id="JALJOT010000011">
    <property type="protein sequence ID" value="KAK9905815.1"/>
    <property type="molecule type" value="Genomic_DNA"/>
</dbReference>
<dbReference type="Gene3D" id="3.40.1110.10">
    <property type="entry name" value="Calcium-transporting ATPase, cytoplasmic domain N"/>
    <property type="match status" value="1"/>
</dbReference>
<evidence type="ECO:0000256" key="3">
    <source>
        <dbReference type="ARBA" id="ARBA00022692"/>
    </source>
</evidence>
<dbReference type="PROSITE" id="PS00154">
    <property type="entry name" value="ATPASE_E1_E2"/>
    <property type="match status" value="1"/>
</dbReference>
<reference evidence="13 14" key="1">
    <citation type="journal article" date="2024" name="Nat. Commun.">
        <title>Phylogenomics reveals the evolutionary origins of lichenization in chlorophyte algae.</title>
        <authorList>
            <person name="Puginier C."/>
            <person name="Libourel C."/>
            <person name="Otte J."/>
            <person name="Skaloud P."/>
            <person name="Haon M."/>
            <person name="Grisel S."/>
            <person name="Petersen M."/>
            <person name="Berrin J.G."/>
            <person name="Delaux P.M."/>
            <person name="Dal Grande F."/>
            <person name="Keller J."/>
        </authorList>
    </citation>
    <scope>NUCLEOTIDE SEQUENCE [LARGE SCALE GENOMIC DNA]</scope>
    <source>
        <strain evidence="13 14">SAG 216-7</strain>
    </source>
</reference>
<dbReference type="InterPro" id="IPR059000">
    <property type="entry name" value="ATPase_P-type_domA"/>
</dbReference>
<dbReference type="InterPro" id="IPR008250">
    <property type="entry name" value="ATPase_P-typ_transduc_dom_A_sf"/>
</dbReference>
<dbReference type="EC" id="7.1.2.1" evidence="10"/>
<feature type="transmembrane region" description="Helical" evidence="10">
    <location>
        <begin position="253"/>
        <end position="277"/>
    </location>
</feature>
<keyword evidence="4 10" id="KW-0547">Nucleotide-binding</keyword>
<comment type="caution">
    <text evidence="13">The sequence shown here is derived from an EMBL/GenBank/DDBJ whole genome shotgun (WGS) entry which is preliminary data.</text>
</comment>
<feature type="region of interest" description="Disordered" evidence="11">
    <location>
        <begin position="975"/>
        <end position="1015"/>
    </location>
</feature>
<dbReference type="SUPFAM" id="SSF81653">
    <property type="entry name" value="Calcium ATPase, transduction domain A"/>
    <property type="match status" value="1"/>
</dbReference>
<feature type="domain" description="Cation-transporting P-type ATPase N-terminal" evidence="12">
    <location>
        <begin position="35"/>
        <end position="107"/>
    </location>
</feature>
<dbReference type="PANTHER" id="PTHR42861">
    <property type="entry name" value="CALCIUM-TRANSPORTING ATPASE"/>
    <property type="match status" value="1"/>
</dbReference>